<evidence type="ECO:0000259" key="8">
    <source>
        <dbReference type="PROSITE" id="PS51379"/>
    </source>
</evidence>
<dbReference type="InterPro" id="IPR051684">
    <property type="entry name" value="Electron_Trans/Redox"/>
</dbReference>
<keyword evidence="10" id="KW-1185">Reference proteome</keyword>
<dbReference type="InterPro" id="IPR017900">
    <property type="entry name" value="4Fe4S_Fe_S_CS"/>
</dbReference>
<dbReference type="RefSeq" id="WP_123208429.1">
    <property type="nucleotide sequence ID" value="NZ_JBHTHO010000002.1"/>
</dbReference>
<keyword evidence="2" id="KW-0004">4Fe-4S</keyword>
<reference evidence="10" key="1">
    <citation type="submission" date="2018-05" db="EMBL/GenBank/DDBJ databases">
        <title>Genome Sequencing of selected type strains of the family Eggerthellaceae.</title>
        <authorList>
            <person name="Danylec N."/>
            <person name="Stoll D.A."/>
            <person name="Doetsch A."/>
            <person name="Huch M."/>
        </authorList>
    </citation>
    <scope>NUCLEOTIDE SEQUENCE [LARGE SCALE GENOMIC DNA]</scope>
    <source>
        <strain evidence="10">DSM 24851</strain>
    </source>
</reference>
<feature type="transmembrane region" description="Helical" evidence="7">
    <location>
        <begin position="27"/>
        <end position="54"/>
    </location>
</feature>
<keyword evidence="7" id="KW-1133">Transmembrane helix</keyword>
<dbReference type="AlphaFoldDB" id="A0A3N0B1P1"/>
<keyword evidence="1" id="KW-0813">Transport</keyword>
<dbReference type="Pfam" id="PF12801">
    <property type="entry name" value="Fer4_5"/>
    <property type="match status" value="2"/>
</dbReference>
<dbReference type="PROSITE" id="PS00198">
    <property type="entry name" value="4FE4S_FER_1"/>
    <property type="match status" value="1"/>
</dbReference>
<keyword evidence="6" id="KW-0411">Iron-sulfur</keyword>
<evidence type="ECO:0000313" key="9">
    <source>
        <dbReference type="EMBL" id="RNL40810.1"/>
    </source>
</evidence>
<evidence type="ECO:0000256" key="3">
    <source>
        <dbReference type="ARBA" id="ARBA00022723"/>
    </source>
</evidence>
<dbReference type="InterPro" id="IPR017896">
    <property type="entry name" value="4Fe4S_Fe-S-bd"/>
</dbReference>
<dbReference type="OrthoDB" id="3174284at2"/>
<feature type="transmembrane region" description="Helical" evidence="7">
    <location>
        <begin position="182"/>
        <end position="215"/>
    </location>
</feature>
<keyword evidence="3" id="KW-0479">Metal-binding</keyword>
<dbReference type="GO" id="GO:0005886">
    <property type="term" value="C:plasma membrane"/>
    <property type="evidence" value="ECO:0007669"/>
    <property type="project" value="TreeGrafter"/>
</dbReference>
<protein>
    <submittedName>
        <fullName evidence="9">4Fe-4S ferredoxin</fullName>
    </submittedName>
</protein>
<feature type="domain" description="4Fe-4S ferredoxin-type" evidence="8">
    <location>
        <begin position="295"/>
        <end position="327"/>
    </location>
</feature>
<organism evidence="9 10">
    <name type="scientific">Slackia equolifaciens</name>
    <dbReference type="NCBI Taxonomy" id="498718"/>
    <lineage>
        <taxon>Bacteria</taxon>
        <taxon>Bacillati</taxon>
        <taxon>Actinomycetota</taxon>
        <taxon>Coriobacteriia</taxon>
        <taxon>Eggerthellales</taxon>
        <taxon>Eggerthellaceae</taxon>
        <taxon>Slackia</taxon>
    </lineage>
</organism>
<dbReference type="Pfam" id="PF00037">
    <property type="entry name" value="Fer4"/>
    <property type="match status" value="1"/>
</dbReference>
<gene>
    <name evidence="9" type="ORF">DMP06_03820</name>
</gene>
<dbReference type="EMBL" id="QIBX01000004">
    <property type="protein sequence ID" value="RNL40810.1"/>
    <property type="molecule type" value="Genomic_DNA"/>
</dbReference>
<dbReference type="SUPFAM" id="SSF54862">
    <property type="entry name" value="4Fe-4S ferredoxins"/>
    <property type="match status" value="1"/>
</dbReference>
<dbReference type="PROSITE" id="PS51379">
    <property type="entry name" value="4FE4S_FER_2"/>
    <property type="match status" value="1"/>
</dbReference>
<evidence type="ECO:0000256" key="1">
    <source>
        <dbReference type="ARBA" id="ARBA00022448"/>
    </source>
</evidence>
<dbReference type="Gene3D" id="3.30.70.20">
    <property type="match status" value="1"/>
</dbReference>
<evidence type="ECO:0000256" key="7">
    <source>
        <dbReference type="SAM" id="Phobius"/>
    </source>
</evidence>
<dbReference type="GO" id="GO:0046872">
    <property type="term" value="F:metal ion binding"/>
    <property type="evidence" value="ECO:0007669"/>
    <property type="project" value="UniProtKB-KW"/>
</dbReference>
<feature type="transmembrane region" description="Helical" evidence="7">
    <location>
        <begin position="227"/>
        <end position="245"/>
    </location>
</feature>
<dbReference type="PANTHER" id="PTHR30176">
    <property type="entry name" value="FERREDOXIN-TYPE PROTEIN NAPH"/>
    <property type="match status" value="1"/>
</dbReference>
<comment type="caution">
    <text evidence="9">The sequence shown here is derived from an EMBL/GenBank/DDBJ whole genome shotgun (WGS) entry which is preliminary data.</text>
</comment>
<evidence type="ECO:0000256" key="5">
    <source>
        <dbReference type="ARBA" id="ARBA00023004"/>
    </source>
</evidence>
<dbReference type="PANTHER" id="PTHR30176:SF3">
    <property type="entry name" value="FERREDOXIN-TYPE PROTEIN NAPH"/>
    <property type="match status" value="1"/>
</dbReference>
<evidence type="ECO:0000256" key="4">
    <source>
        <dbReference type="ARBA" id="ARBA00022982"/>
    </source>
</evidence>
<keyword evidence="7" id="KW-0812">Transmembrane</keyword>
<evidence type="ECO:0000256" key="6">
    <source>
        <dbReference type="ARBA" id="ARBA00023014"/>
    </source>
</evidence>
<evidence type="ECO:0000313" key="10">
    <source>
        <dbReference type="Proteomes" id="UP000269591"/>
    </source>
</evidence>
<proteinExistence type="predicted"/>
<keyword evidence="7" id="KW-0472">Membrane</keyword>
<name>A0A3N0B1P1_9ACTN</name>
<dbReference type="GO" id="GO:0051539">
    <property type="term" value="F:4 iron, 4 sulfur cluster binding"/>
    <property type="evidence" value="ECO:0007669"/>
    <property type="project" value="UniProtKB-KW"/>
</dbReference>
<evidence type="ECO:0000256" key="2">
    <source>
        <dbReference type="ARBA" id="ARBA00022485"/>
    </source>
</evidence>
<keyword evidence="5" id="KW-0408">Iron</keyword>
<keyword evidence="4" id="KW-0249">Electron transport</keyword>
<sequence>MASEKKSVEHAKLPTPAVVKVRKAVRVIVPAAILIALVAGVGSGTLCSVGYDAIAYICPLGALESIFGSGAVVVRVIIAIAAVVVIALLFGKAFCSWVCPVPPLSSLFSSAKQRHKDKVACADAAKHVGERLHECSSAGCAACGCCASKAIEVNADAAAAEQSENSTKKKARKSKLDSRHFVLAGALGSAAICGFPVFCLICPIGLTFATAIAFYRLAGFNEPTLDLLIFPVILILELTLLRKWCHRFCPVGALLSLIAGFNKTTRPKADKSLCVRSDGTPCTICSGVCPEHIDPCDDLGDRPLSECTRCGKCIESCPYGALSFTKSNKRVEAKATATAVGEE</sequence>
<accession>A0A3N0B1P1</accession>
<dbReference type="Proteomes" id="UP000269591">
    <property type="component" value="Unassembled WGS sequence"/>
</dbReference>
<feature type="transmembrane region" description="Helical" evidence="7">
    <location>
        <begin position="66"/>
        <end position="90"/>
    </location>
</feature>